<accession>A0ABS8VI26</accession>
<comment type="caution">
    <text evidence="2">The sequence shown here is derived from an EMBL/GenBank/DDBJ whole genome shotgun (WGS) entry which is preliminary data.</text>
</comment>
<protein>
    <submittedName>
        <fullName evidence="2">Uncharacterized protein</fullName>
    </submittedName>
</protein>
<keyword evidence="3" id="KW-1185">Reference proteome</keyword>
<feature type="region of interest" description="Disordered" evidence="1">
    <location>
        <begin position="32"/>
        <end position="52"/>
    </location>
</feature>
<gene>
    <name evidence="2" type="ORF">HAX54_036268</name>
</gene>
<evidence type="ECO:0000313" key="2">
    <source>
        <dbReference type="EMBL" id="MCD9646446.1"/>
    </source>
</evidence>
<reference evidence="2 3" key="1">
    <citation type="journal article" date="2021" name="BMC Genomics">
        <title>Datura genome reveals duplications of psychoactive alkaloid biosynthetic genes and high mutation rate following tissue culture.</title>
        <authorList>
            <person name="Rajewski A."/>
            <person name="Carter-House D."/>
            <person name="Stajich J."/>
            <person name="Litt A."/>
        </authorList>
    </citation>
    <scope>NUCLEOTIDE SEQUENCE [LARGE SCALE GENOMIC DNA]</scope>
    <source>
        <strain evidence="2">AR-01</strain>
    </source>
</reference>
<proteinExistence type="predicted"/>
<evidence type="ECO:0000313" key="3">
    <source>
        <dbReference type="Proteomes" id="UP000823775"/>
    </source>
</evidence>
<evidence type="ECO:0000256" key="1">
    <source>
        <dbReference type="SAM" id="MobiDB-lite"/>
    </source>
</evidence>
<sequence length="109" mass="12574">MENYDIEIDENDEPRTTREIAKSRAMIPSTTLILGPQSEEGEDTQRSESRYGSKAPIMRALGNPKRSIREESYILVGSLNEVEDLKRLFNLYGFGWMERTPDRYIAETV</sequence>
<organism evidence="2 3">
    <name type="scientific">Datura stramonium</name>
    <name type="common">Jimsonweed</name>
    <name type="synonym">Common thornapple</name>
    <dbReference type="NCBI Taxonomy" id="4076"/>
    <lineage>
        <taxon>Eukaryota</taxon>
        <taxon>Viridiplantae</taxon>
        <taxon>Streptophyta</taxon>
        <taxon>Embryophyta</taxon>
        <taxon>Tracheophyta</taxon>
        <taxon>Spermatophyta</taxon>
        <taxon>Magnoliopsida</taxon>
        <taxon>eudicotyledons</taxon>
        <taxon>Gunneridae</taxon>
        <taxon>Pentapetalae</taxon>
        <taxon>asterids</taxon>
        <taxon>lamiids</taxon>
        <taxon>Solanales</taxon>
        <taxon>Solanaceae</taxon>
        <taxon>Solanoideae</taxon>
        <taxon>Datureae</taxon>
        <taxon>Datura</taxon>
    </lineage>
</organism>
<name>A0ABS8VI26_DATST</name>
<dbReference type="Proteomes" id="UP000823775">
    <property type="component" value="Unassembled WGS sequence"/>
</dbReference>
<dbReference type="EMBL" id="JACEIK010004795">
    <property type="protein sequence ID" value="MCD9646446.1"/>
    <property type="molecule type" value="Genomic_DNA"/>
</dbReference>